<dbReference type="InterPro" id="IPR050888">
    <property type="entry name" value="ZnF_C2H2-type_TF"/>
</dbReference>
<feature type="domain" description="C2H2-type" evidence="9">
    <location>
        <begin position="10"/>
        <end position="38"/>
    </location>
</feature>
<keyword evidence="4 7" id="KW-0863">Zinc-finger</keyword>
<dbReference type="GO" id="GO:0008270">
    <property type="term" value="F:zinc ion binding"/>
    <property type="evidence" value="ECO:0007669"/>
    <property type="project" value="UniProtKB-KW"/>
</dbReference>
<evidence type="ECO:0000256" key="1">
    <source>
        <dbReference type="ARBA" id="ARBA00004123"/>
    </source>
</evidence>
<gene>
    <name evidence="10" type="ORF">LTR78_000453</name>
</gene>
<dbReference type="InterPro" id="IPR013087">
    <property type="entry name" value="Znf_C2H2_type"/>
</dbReference>
<dbReference type="SMART" id="SM00355">
    <property type="entry name" value="ZnF_C2H2"/>
    <property type="match status" value="5"/>
</dbReference>
<dbReference type="GO" id="GO:0005634">
    <property type="term" value="C:nucleus"/>
    <property type="evidence" value="ECO:0007669"/>
    <property type="project" value="UniProtKB-SubCell"/>
</dbReference>
<name>A0AAE1C6K7_9PEZI</name>
<evidence type="ECO:0000256" key="2">
    <source>
        <dbReference type="ARBA" id="ARBA00022723"/>
    </source>
</evidence>
<evidence type="ECO:0000256" key="6">
    <source>
        <dbReference type="ARBA" id="ARBA00023242"/>
    </source>
</evidence>
<feature type="domain" description="C2H2-type" evidence="9">
    <location>
        <begin position="124"/>
        <end position="152"/>
    </location>
</feature>
<dbReference type="EMBL" id="JAUTXT010000001">
    <property type="protein sequence ID" value="KAK3680076.1"/>
    <property type="molecule type" value="Genomic_DNA"/>
</dbReference>
<dbReference type="Proteomes" id="UP001274830">
    <property type="component" value="Unassembled WGS sequence"/>
</dbReference>
<dbReference type="PROSITE" id="PS00028">
    <property type="entry name" value="ZINC_FINGER_C2H2_1"/>
    <property type="match status" value="2"/>
</dbReference>
<evidence type="ECO:0000313" key="10">
    <source>
        <dbReference type="EMBL" id="KAK3680076.1"/>
    </source>
</evidence>
<reference evidence="10" key="1">
    <citation type="submission" date="2023-07" db="EMBL/GenBank/DDBJ databases">
        <title>Black Yeasts Isolated from many extreme environments.</title>
        <authorList>
            <person name="Coleine C."/>
            <person name="Stajich J.E."/>
            <person name="Selbmann L."/>
        </authorList>
    </citation>
    <scope>NUCLEOTIDE SEQUENCE</scope>
    <source>
        <strain evidence="10">CCFEE 5485</strain>
    </source>
</reference>
<keyword evidence="6" id="KW-0539">Nucleus</keyword>
<protein>
    <recommendedName>
        <fullName evidence="9">C2H2-type domain-containing protein</fullName>
    </recommendedName>
</protein>
<dbReference type="PROSITE" id="PS50157">
    <property type="entry name" value="ZINC_FINGER_C2H2_2"/>
    <property type="match status" value="2"/>
</dbReference>
<feature type="region of interest" description="Disordered" evidence="8">
    <location>
        <begin position="204"/>
        <end position="281"/>
    </location>
</feature>
<comment type="caution">
    <text evidence="10">The sequence shown here is derived from an EMBL/GenBank/DDBJ whole genome shotgun (WGS) entry which is preliminary data.</text>
</comment>
<evidence type="ECO:0000256" key="3">
    <source>
        <dbReference type="ARBA" id="ARBA00022737"/>
    </source>
</evidence>
<evidence type="ECO:0000256" key="5">
    <source>
        <dbReference type="ARBA" id="ARBA00022833"/>
    </source>
</evidence>
<feature type="compositionally biased region" description="Pro residues" evidence="8">
    <location>
        <begin position="268"/>
        <end position="277"/>
    </location>
</feature>
<dbReference type="AlphaFoldDB" id="A0AAE1C6K7"/>
<evidence type="ECO:0000256" key="4">
    <source>
        <dbReference type="ARBA" id="ARBA00022771"/>
    </source>
</evidence>
<evidence type="ECO:0000256" key="7">
    <source>
        <dbReference type="PROSITE-ProRule" id="PRU00042"/>
    </source>
</evidence>
<proteinExistence type="predicted"/>
<evidence type="ECO:0000313" key="11">
    <source>
        <dbReference type="Proteomes" id="UP001274830"/>
    </source>
</evidence>
<evidence type="ECO:0000256" key="8">
    <source>
        <dbReference type="SAM" id="MobiDB-lite"/>
    </source>
</evidence>
<comment type="subcellular location">
    <subcellularLocation>
        <location evidence="1">Nucleus</location>
    </subcellularLocation>
</comment>
<keyword evidence="3" id="KW-0677">Repeat</keyword>
<keyword evidence="11" id="KW-1185">Reference proteome</keyword>
<keyword evidence="5" id="KW-0862">Zinc</keyword>
<accession>A0AAE1C6K7</accession>
<sequence length="353" mass="39120">MTIPFDTDNFPCTKCTKHFPTHAQQSSHLHDVHDAENPWLCLRCPHTSATKALHDQHMSTQHNDTKAYYTCPRRRVCALATPTKDMMDRHLRYDHAAEPCCPTCGFANESRLGVSMHVLHEHAHRCVECGEGFETEGKLRSHTYTQHTLPAETEAEARQAQQATLSLETDGHGAAKAFVDALTPEALDAIIAIESGRIHATPTSIDLVGLPTPSTTATPEAIELPQQKWPTVSLAPTPEHPQGQQHSPPPPPPRHEYPRDSPSQPHTSPKPSPPPTSNPQTIYLGRNLATPHTYRHCPPQIPDSILFHAEPRMLAYGNLLRLAETHSNAQIMELANAGRPEPVFRIDGRWRGG</sequence>
<dbReference type="PANTHER" id="PTHR24406">
    <property type="entry name" value="TRANSCRIPTIONAL REPRESSOR CTCFL-RELATED"/>
    <property type="match status" value="1"/>
</dbReference>
<evidence type="ECO:0000259" key="9">
    <source>
        <dbReference type="PROSITE" id="PS50157"/>
    </source>
</evidence>
<keyword evidence="2" id="KW-0479">Metal-binding</keyword>
<dbReference type="Gene3D" id="3.30.160.60">
    <property type="entry name" value="Classic Zinc Finger"/>
    <property type="match status" value="1"/>
</dbReference>
<organism evidence="10 11">
    <name type="scientific">Recurvomyces mirabilis</name>
    <dbReference type="NCBI Taxonomy" id="574656"/>
    <lineage>
        <taxon>Eukaryota</taxon>
        <taxon>Fungi</taxon>
        <taxon>Dikarya</taxon>
        <taxon>Ascomycota</taxon>
        <taxon>Pezizomycotina</taxon>
        <taxon>Dothideomycetes</taxon>
        <taxon>Dothideomycetidae</taxon>
        <taxon>Mycosphaerellales</taxon>
        <taxon>Teratosphaeriaceae</taxon>
        <taxon>Recurvomyces</taxon>
    </lineage>
</organism>